<gene>
    <name evidence="1" type="ORF">Aple_067020</name>
</gene>
<accession>A0A5M3XWQ5</accession>
<comment type="caution">
    <text evidence="1">The sequence shown here is derived from an EMBL/GenBank/DDBJ whole genome shotgun (WGS) entry which is preliminary data.</text>
</comment>
<keyword evidence="2" id="KW-1185">Reference proteome</keyword>
<evidence type="ECO:0000313" key="2">
    <source>
        <dbReference type="Proteomes" id="UP000377595"/>
    </source>
</evidence>
<evidence type="ECO:0000313" key="1">
    <source>
        <dbReference type="EMBL" id="GES23803.1"/>
    </source>
</evidence>
<organism evidence="1 2">
    <name type="scientific">Acrocarpospora pleiomorpha</name>
    <dbReference type="NCBI Taxonomy" id="90975"/>
    <lineage>
        <taxon>Bacteria</taxon>
        <taxon>Bacillati</taxon>
        <taxon>Actinomycetota</taxon>
        <taxon>Actinomycetes</taxon>
        <taxon>Streptosporangiales</taxon>
        <taxon>Streptosporangiaceae</taxon>
        <taxon>Acrocarpospora</taxon>
    </lineage>
</organism>
<sequence length="72" mass="8082">MLGNEIITSGGIAMLKVVPPLAKVRDIRSALRRRPSAKLTPTTHDTKVIHLHTYRHAKIIHFPQRHDPTTVA</sequence>
<reference evidence="1 2" key="1">
    <citation type="submission" date="2019-10" db="EMBL/GenBank/DDBJ databases">
        <title>Whole genome shotgun sequence of Acrocarpospora pleiomorpha NBRC 16267.</title>
        <authorList>
            <person name="Ichikawa N."/>
            <person name="Kimura A."/>
            <person name="Kitahashi Y."/>
            <person name="Komaki H."/>
            <person name="Oguchi A."/>
        </authorList>
    </citation>
    <scope>NUCLEOTIDE SEQUENCE [LARGE SCALE GENOMIC DNA]</scope>
    <source>
        <strain evidence="1 2">NBRC 16267</strain>
    </source>
</reference>
<name>A0A5M3XWQ5_9ACTN</name>
<protein>
    <submittedName>
        <fullName evidence="1">Uncharacterized protein</fullName>
    </submittedName>
</protein>
<dbReference type="EMBL" id="BLAF01000045">
    <property type="protein sequence ID" value="GES23803.1"/>
    <property type="molecule type" value="Genomic_DNA"/>
</dbReference>
<dbReference type="Proteomes" id="UP000377595">
    <property type="component" value="Unassembled WGS sequence"/>
</dbReference>
<dbReference type="AlphaFoldDB" id="A0A5M3XWQ5"/>
<proteinExistence type="predicted"/>